<dbReference type="RefSeq" id="WP_158410079.1">
    <property type="nucleotide sequence ID" value="NZ_CP056023.1"/>
</dbReference>
<evidence type="ECO:0000256" key="1">
    <source>
        <dbReference type="SAM" id="Coils"/>
    </source>
</evidence>
<reference evidence="2 3" key="1">
    <citation type="submission" date="2017-08" db="EMBL/GenBank/DDBJ databases">
        <title>Analysis of Fusobacterium persistence and antibiotic response in human colorectal.</title>
        <authorList>
            <person name="Bullman S."/>
        </authorList>
    </citation>
    <scope>NUCLEOTIDE SEQUENCE [LARGE SCALE GENOMIC DNA]</scope>
    <source>
        <strain evidence="2 3">P2_CP</strain>
    </source>
</reference>
<organism evidence="2 3">
    <name type="scientific">Fusobacterium animalis</name>
    <dbReference type="NCBI Taxonomy" id="76859"/>
    <lineage>
        <taxon>Bacteria</taxon>
        <taxon>Fusobacteriati</taxon>
        <taxon>Fusobacteriota</taxon>
        <taxon>Fusobacteriia</taxon>
        <taxon>Fusobacteriales</taxon>
        <taxon>Fusobacteriaceae</taxon>
        <taxon>Fusobacterium</taxon>
    </lineage>
</organism>
<evidence type="ECO:0000313" key="3">
    <source>
        <dbReference type="Proteomes" id="UP000230719"/>
    </source>
</evidence>
<dbReference type="AlphaFoldDB" id="A0A2G9FNE8"/>
<name>A0A2G9FNE8_9FUSO</name>
<feature type="coiled-coil region" evidence="1">
    <location>
        <begin position="18"/>
        <end position="45"/>
    </location>
</feature>
<keyword evidence="1" id="KW-0175">Coiled coil</keyword>
<gene>
    <name evidence="2" type="ORF">CI114_02575</name>
</gene>
<protein>
    <submittedName>
        <fullName evidence="2">Uncharacterized protein</fullName>
    </submittedName>
</protein>
<accession>A0A2G9FNE8</accession>
<sequence length="62" mass="7135">MTTINIQGNFITIDTEKMVETVELLNKLNEKLKEAKSLINDLAKNEIFLNLVVKNTNEKQED</sequence>
<evidence type="ECO:0000313" key="2">
    <source>
        <dbReference type="EMBL" id="PIM93060.1"/>
    </source>
</evidence>
<comment type="caution">
    <text evidence="2">The sequence shown here is derived from an EMBL/GenBank/DDBJ whole genome shotgun (WGS) entry which is preliminary data.</text>
</comment>
<dbReference type="EMBL" id="NPND01000005">
    <property type="protein sequence ID" value="PIM93060.1"/>
    <property type="molecule type" value="Genomic_DNA"/>
</dbReference>
<dbReference type="Proteomes" id="UP000230719">
    <property type="component" value="Unassembled WGS sequence"/>
</dbReference>
<proteinExistence type="predicted"/>